<dbReference type="Proteomes" id="UP000314294">
    <property type="component" value="Unassembled WGS sequence"/>
</dbReference>
<feature type="compositionally biased region" description="Basic and acidic residues" evidence="1">
    <location>
        <begin position="175"/>
        <end position="193"/>
    </location>
</feature>
<feature type="chain" id="PRO_5021288026" evidence="2">
    <location>
        <begin position="40"/>
        <end position="223"/>
    </location>
</feature>
<protein>
    <submittedName>
        <fullName evidence="3">Uncharacterized protein</fullName>
    </submittedName>
</protein>
<reference evidence="3 4" key="1">
    <citation type="submission" date="2019-03" db="EMBL/GenBank/DDBJ databases">
        <title>First draft genome of Liparis tanakae, snailfish: a comprehensive survey of snailfish specific genes.</title>
        <authorList>
            <person name="Kim W."/>
            <person name="Song I."/>
            <person name="Jeong J.-H."/>
            <person name="Kim D."/>
            <person name="Kim S."/>
            <person name="Ryu S."/>
            <person name="Song J.Y."/>
            <person name="Lee S.K."/>
        </authorList>
    </citation>
    <scope>NUCLEOTIDE SEQUENCE [LARGE SCALE GENOMIC DNA]</scope>
    <source>
        <tissue evidence="3">Muscle</tissue>
    </source>
</reference>
<dbReference type="AlphaFoldDB" id="A0A4Z2HYS4"/>
<keyword evidence="4" id="KW-1185">Reference proteome</keyword>
<keyword evidence="2" id="KW-0732">Signal</keyword>
<organism evidence="3 4">
    <name type="scientific">Liparis tanakae</name>
    <name type="common">Tanaka's snailfish</name>
    <dbReference type="NCBI Taxonomy" id="230148"/>
    <lineage>
        <taxon>Eukaryota</taxon>
        <taxon>Metazoa</taxon>
        <taxon>Chordata</taxon>
        <taxon>Craniata</taxon>
        <taxon>Vertebrata</taxon>
        <taxon>Euteleostomi</taxon>
        <taxon>Actinopterygii</taxon>
        <taxon>Neopterygii</taxon>
        <taxon>Teleostei</taxon>
        <taxon>Neoteleostei</taxon>
        <taxon>Acanthomorphata</taxon>
        <taxon>Eupercaria</taxon>
        <taxon>Perciformes</taxon>
        <taxon>Cottioidei</taxon>
        <taxon>Cottales</taxon>
        <taxon>Liparidae</taxon>
        <taxon>Liparis</taxon>
    </lineage>
</organism>
<evidence type="ECO:0000256" key="2">
    <source>
        <dbReference type="SAM" id="SignalP"/>
    </source>
</evidence>
<name>A0A4Z2HYS4_9TELE</name>
<feature type="signal peptide" evidence="2">
    <location>
        <begin position="1"/>
        <end position="39"/>
    </location>
</feature>
<evidence type="ECO:0000256" key="1">
    <source>
        <dbReference type="SAM" id="MobiDB-lite"/>
    </source>
</evidence>
<evidence type="ECO:0000313" key="4">
    <source>
        <dbReference type="Proteomes" id="UP000314294"/>
    </source>
</evidence>
<feature type="compositionally biased region" description="Basic and acidic residues" evidence="1">
    <location>
        <begin position="208"/>
        <end position="217"/>
    </location>
</feature>
<sequence>MATSGFPSACTSRSRAACSLRLTLWYALLALSSCGGTTTKRIIYGGEWMRSQNILRGNARTPNPAFESETLQTFFSRLAHGFWARVKPVSMSWDSLKPPNTFLWKVSFCQVRTRSPSSATRERQMEACKEASRSAVDRKHCHAFRMEPYSGPGAGEHRHSNVKCQISKKSSCLQRNDRQPPERALQDHVDEQRPANASDATGGGQNYRKAEMKEGRRERQRRF</sequence>
<gene>
    <name evidence="3" type="ORF">EYF80_019768</name>
</gene>
<feature type="region of interest" description="Disordered" evidence="1">
    <location>
        <begin position="170"/>
        <end position="223"/>
    </location>
</feature>
<evidence type="ECO:0000313" key="3">
    <source>
        <dbReference type="EMBL" id="TNN70092.1"/>
    </source>
</evidence>
<proteinExistence type="predicted"/>
<comment type="caution">
    <text evidence="3">The sequence shown here is derived from an EMBL/GenBank/DDBJ whole genome shotgun (WGS) entry which is preliminary data.</text>
</comment>
<dbReference type="EMBL" id="SRLO01000168">
    <property type="protein sequence ID" value="TNN70092.1"/>
    <property type="molecule type" value="Genomic_DNA"/>
</dbReference>
<accession>A0A4Z2HYS4</accession>